<dbReference type="InterPro" id="IPR013525">
    <property type="entry name" value="ABC2_TM"/>
</dbReference>
<feature type="transmembrane region" description="Helical" evidence="6">
    <location>
        <begin position="111"/>
        <end position="135"/>
    </location>
</feature>
<evidence type="ECO:0000313" key="9">
    <source>
        <dbReference type="Proteomes" id="UP001596174"/>
    </source>
</evidence>
<feature type="transmembrane region" description="Helical" evidence="6">
    <location>
        <begin position="68"/>
        <end position="90"/>
    </location>
</feature>
<keyword evidence="9" id="KW-1185">Reference proteome</keyword>
<keyword evidence="3 6" id="KW-1133">Transmembrane helix</keyword>
<keyword evidence="5" id="KW-0046">Antibiotic resistance</keyword>
<dbReference type="PANTHER" id="PTHR43027:SF2">
    <property type="entry name" value="TRANSPORT PERMEASE PROTEIN"/>
    <property type="match status" value="1"/>
</dbReference>
<evidence type="ECO:0000256" key="6">
    <source>
        <dbReference type="SAM" id="Phobius"/>
    </source>
</evidence>
<dbReference type="RefSeq" id="WP_380586714.1">
    <property type="nucleotide sequence ID" value="NZ_JBHSQJ010000100.1"/>
</dbReference>
<evidence type="ECO:0000256" key="3">
    <source>
        <dbReference type="ARBA" id="ARBA00022989"/>
    </source>
</evidence>
<feature type="transmembrane region" description="Helical" evidence="6">
    <location>
        <begin position="233"/>
        <end position="254"/>
    </location>
</feature>
<dbReference type="PIRSF" id="PIRSF006648">
    <property type="entry name" value="DrrB"/>
    <property type="match status" value="1"/>
</dbReference>
<reference evidence="9" key="1">
    <citation type="journal article" date="2019" name="Int. J. Syst. Evol. Microbiol.">
        <title>The Global Catalogue of Microorganisms (GCM) 10K type strain sequencing project: providing services to taxonomists for standard genome sequencing and annotation.</title>
        <authorList>
            <consortium name="The Broad Institute Genomics Platform"/>
            <consortium name="The Broad Institute Genome Sequencing Center for Infectious Disease"/>
            <person name="Wu L."/>
            <person name="Ma J."/>
        </authorList>
    </citation>
    <scope>NUCLEOTIDE SEQUENCE [LARGE SCALE GENOMIC DNA]</scope>
    <source>
        <strain evidence="9">JCM 4816</strain>
    </source>
</reference>
<evidence type="ECO:0000256" key="5">
    <source>
        <dbReference type="ARBA" id="ARBA00023251"/>
    </source>
</evidence>
<dbReference type="InterPro" id="IPR047817">
    <property type="entry name" value="ABC2_TM_bact-type"/>
</dbReference>
<dbReference type="EMBL" id="JBHSQJ010000100">
    <property type="protein sequence ID" value="MFC5910117.1"/>
    <property type="molecule type" value="Genomic_DNA"/>
</dbReference>
<dbReference type="InterPro" id="IPR000412">
    <property type="entry name" value="ABC_2_transport"/>
</dbReference>
<evidence type="ECO:0000259" key="7">
    <source>
        <dbReference type="PROSITE" id="PS51012"/>
    </source>
</evidence>
<proteinExistence type="predicted"/>
<dbReference type="Proteomes" id="UP001596174">
    <property type="component" value="Unassembled WGS sequence"/>
</dbReference>
<sequence length="257" mass="26996">MSSTPSTAAARPRAGAAVFRAEARLFRREPGGLFGIFVFPVLLLVILGCIPPFREANKELGGLRLIDAYVPVSVLLSMIVAGLQSMPPVLTGYRERGILRRMSTTPARPAGLLGAQMAIHGAAALCAALLSLAVGRLAFGVALPRHAAGYLLALVLAVLVSLALGALVSARSRNTKVTNAIGSAVFFPSMFTAGVWVPVQAMPHVLAEIVTWTPFGAAAQALNQAAAGNWPGWSHLGVLALWTAVLSAAAVRWFRWQ</sequence>
<organism evidence="8 9">
    <name type="scientific">Streptacidiphilus monticola</name>
    <dbReference type="NCBI Taxonomy" id="2161674"/>
    <lineage>
        <taxon>Bacteria</taxon>
        <taxon>Bacillati</taxon>
        <taxon>Actinomycetota</taxon>
        <taxon>Actinomycetes</taxon>
        <taxon>Kitasatosporales</taxon>
        <taxon>Streptomycetaceae</taxon>
        <taxon>Streptacidiphilus</taxon>
    </lineage>
</organism>
<evidence type="ECO:0000313" key="8">
    <source>
        <dbReference type="EMBL" id="MFC5910117.1"/>
    </source>
</evidence>
<evidence type="ECO:0000256" key="2">
    <source>
        <dbReference type="ARBA" id="ARBA00022692"/>
    </source>
</evidence>
<evidence type="ECO:0000256" key="4">
    <source>
        <dbReference type="ARBA" id="ARBA00023136"/>
    </source>
</evidence>
<dbReference type="Pfam" id="PF12698">
    <property type="entry name" value="ABC2_membrane_3"/>
    <property type="match status" value="1"/>
</dbReference>
<feature type="domain" description="ABC transmembrane type-2" evidence="7">
    <location>
        <begin position="31"/>
        <end position="257"/>
    </location>
</feature>
<protein>
    <submittedName>
        <fullName evidence="8">ABC transporter permease</fullName>
    </submittedName>
</protein>
<dbReference type="PANTHER" id="PTHR43027">
    <property type="entry name" value="DOXORUBICIN RESISTANCE ABC TRANSPORTER PERMEASE PROTEIN DRRC-RELATED"/>
    <property type="match status" value="1"/>
</dbReference>
<comment type="subcellular location">
    <subcellularLocation>
        <location evidence="1">Membrane</location>
        <topology evidence="1">Multi-pass membrane protein</topology>
    </subcellularLocation>
</comment>
<feature type="transmembrane region" description="Helical" evidence="6">
    <location>
        <begin position="180"/>
        <end position="199"/>
    </location>
</feature>
<keyword evidence="4 6" id="KW-0472">Membrane</keyword>
<dbReference type="InterPro" id="IPR052902">
    <property type="entry name" value="ABC-2_transporter"/>
</dbReference>
<feature type="transmembrane region" description="Helical" evidence="6">
    <location>
        <begin position="33"/>
        <end position="53"/>
    </location>
</feature>
<gene>
    <name evidence="8" type="ORF">ACFP3V_23220</name>
</gene>
<keyword evidence="2 6" id="KW-0812">Transmembrane</keyword>
<feature type="transmembrane region" description="Helical" evidence="6">
    <location>
        <begin position="147"/>
        <end position="168"/>
    </location>
</feature>
<dbReference type="PROSITE" id="PS51012">
    <property type="entry name" value="ABC_TM2"/>
    <property type="match status" value="1"/>
</dbReference>
<accession>A0ABW1G950</accession>
<evidence type="ECO:0000256" key="1">
    <source>
        <dbReference type="ARBA" id="ARBA00004141"/>
    </source>
</evidence>
<name>A0ABW1G950_9ACTN</name>
<comment type="caution">
    <text evidence="8">The sequence shown here is derived from an EMBL/GenBank/DDBJ whole genome shotgun (WGS) entry which is preliminary data.</text>
</comment>